<accession>A0ACB9YFL6</accession>
<proteinExistence type="predicted"/>
<reference evidence="1" key="1">
    <citation type="submission" date="2022-06" db="EMBL/GenBank/DDBJ databases">
        <title>The First Complete Genome of the Simian Malaria Parasite Plasmodium brasilianum.</title>
        <authorList>
            <person name="Bajic M."/>
            <person name="Ravishankar S."/>
        </authorList>
    </citation>
    <scope>NUCLEOTIDE SEQUENCE</scope>
    <source>
        <strain evidence="1">Bolivian I</strain>
    </source>
</reference>
<dbReference type="Proteomes" id="UP001056978">
    <property type="component" value="Chromosome 3"/>
</dbReference>
<organism evidence="1 2">
    <name type="scientific">Plasmodium brasilianum</name>
    <dbReference type="NCBI Taxonomy" id="5824"/>
    <lineage>
        <taxon>Eukaryota</taxon>
        <taxon>Sar</taxon>
        <taxon>Alveolata</taxon>
        <taxon>Apicomplexa</taxon>
        <taxon>Aconoidasida</taxon>
        <taxon>Haemosporida</taxon>
        <taxon>Plasmodiidae</taxon>
        <taxon>Plasmodium</taxon>
        <taxon>Plasmodium (Plasmodium)</taxon>
    </lineage>
</organism>
<dbReference type="EMBL" id="CM043771">
    <property type="protein sequence ID" value="KAI4840645.1"/>
    <property type="molecule type" value="Genomic_DNA"/>
</dbReference>
<sequence>MKELIGRSRHERKLDGIYNKQRDLLIHHHKNKKTSSSSDIYINLSKRKANESIPFPEIYEKKRKYDKTCLTGTRSDYKNEGEKNIYLGKLNKDEICSKVSENSNSITLYKGIYIILYKHIYSKNKFVKSVSIFINLCMNYMNNENKKIFFFSFNKILNVFHQNYLLYDDHEKKKNNNIYTFYNNNELHIKCIISFFDKIVNKIIDGRFIINYTTEENASPRGDGHSDKSSCTDIHKNGPTISEQKKNKSERSSSRDSNSRSNCNSNSNCNRSSSNKNSKSHWNEQACKDLVPNGRSGKDSPANTTTSLLGDKNEIKQKKISTIILTKEEKKFLKALKIKIYYLVILFKLNDNFIFNKLMSIYRQIFEDIQKDYVMFEEKGIINGVHSPIRLEDRSNEKTQLSNEENEAKEDKENIFNRKSVECQRNDTEKEMNKLKEESKEKEDEGMHYNDFLLLKDEWVLPNEYEIFKMKRTAFVKCLSNLFHFININWARTLVESLLQDVYLKKYIFDGCDEIIIENLQSLVKANMNKRKNKYEQSKVLSIGESLNPVVDARDEKIVSLHGTHVWSNKQMERYLTHCISPSAVTHAPTERGRGICFFTKRIKWALTNLNSDIKIIRALYMSHKESPNNSSSRGNRSIRRNAFAKV</sequence>
<comment type="caution">
    <text evidence="1">The sequence shown here is derived from an EMBL/GenBank/DDBJ whole genome shotgun (WGS) entry which is preliminary data.</text>
</comment>
<gene>
    <name evidence="1" type="ORF">MKS88_000878</name>
</gene>
<evidence type="ECO:0000313" key="2">
    <source>
        <dbReference type="Proteomes" id="UP001056978"/>
    </source>
</evidence>
<protein>
    <submittedName>
        <fullName evidence="1">Uncharacterized protein</fullName>
    </submittedName>
</protein>
<evidence type="ECO:0000313" key="1">
    <source>
        <dbReference type="EMBL" id="KAI4840645.1"/>
    </source>
</evidence>
<name>A0ACB9YFL6_PLABR</name>
<keyword evidence="2" id="KW-1185">Reference proteome</keyword>